<comment type="caution">
    <text evidence="1">The sequence shown here is derived from an EMBL/GenBank/DDBJ whole genome shotgun (WGS) entry which is preliminary data.</text>
</comment>
<accession>A0AAV4DY46</accession>
<dbReference type="AlphaFoldDB" id="A0AAV4DY46"/>
<keyword evidence="2" id="KW-1185">Reference proteome</keyword>
<evidence type="ECO:0000313" key="1">
    <source>
        <dbReference type="EMBL" id="GFO48776.1"/>
    </source>
</evidence>
<dbReference type="SUPFAM" id="SSF48403">
    <property type="entry name" value="Ankyrin repeat"/>
    <property type="match status" value="1"/>
</dbReference>
<organism evidence="1 2">
    <name type="scientific">Plakobranchus ocellatus</name>
    <dbReference type="NCBI Taxonomy" id="259542"/>
    <lineage>
        <taxon>Eukaryota</taxon>
        <taxon>Metazoa</taxon>
        <taxon>Spiralia</taxon>
        <taxon>Lophotrochozoa</taxon>
        <taxon>Mollusca</taxon>
        <taxon>Gastropoda</taxon>
        <taxon>Heterobranchia</taxon>
        <taxon>Euthyneura</taxon>
        <taxon>Panpulmonata</taxon>
        <taxon>Sacoglossa</taxon>
        <taxon>Placobranchoidea</taxon>
        <taxon>Plakobranchidae</taxon>
        <taxon>Plakobranchus</taxon>
    </lineage>
</organism>
<dbReference type="InterPro" id="IPR036770">
    <property type="entry name" value="Ankyrin_rpt-contain_sf"/>
</dbReference>
<dbReference type="EMBL" id="BLXT01008451">
    <property type="protein sequence ID" value="GFO48776.1"/>
    <property type="molecule type" value="Genomic_DNA"/>
</dbReference>
<dbReference type="Proteomes" id="UP000735302">
    <property type="component" value="Unassembled WGS sequence"/>
</dbReference>
<sequence>HINIVRLLLNCRHTFKFKDNASEMALYIALKTKHHKIAKLIRDLGVEGEICNSVKNNMASSDGEIYEITDFTDLRHLEGAIGGTIDKWKQVNLKSTDDRFVNVWMDGCMDGWMDE</sequence>
<evidence type="ECO:0000313" key="2">
    <source>
        <dbReference type="Proteomes" id="UP000735302"/>
    </source>
</evidence>
<feature type="non-terminal residue" evidence="1">
    <location>
        <position position="1"/>
    </location>
</feature>
<protein>
    <submittedName>
        <fullName evidence="1">Uncharacterized protein</fullName>
    </submittedName>
</protein>
<reference evidence="1 2" key="1">
    <citation type="journal article" date="2021" name="Elife">
        <title>Chloroplast acquisition without the gene transfer in kleptoplastic sea slugs, Plakobranchus ocellatus.</title>
        <authorList>
            <person name="Maeda T."/>
            <person name="Takahashi S."/>
            <person name="Yoshida T."/>
            <person name="Shimamura S."/>
            <person name="Takaki Y."/>
            <person name="Nagai Y."/>
            <person name="Toyoda A."/>
            <person name="Suzuki Y."/>
            <person name="Arimoto A."/>
            <person name="Ishii H."/>
            <person name="Satoh N."/>
            <person name="Nishiyama T."/>
            <person name="Hasebe M."/>
            <person name="Maruyama T."/>
            <person name="Minagawa J."/>
            <person name="Obokata J."/>
            <person name="Shigenobu S."/>
        </authorList>
    </citation>
    <scope>NUCLEOTIDE SEQUENCE [LARGE SCALE GENOMIC DNA]</scope>
</reference>
<name>A0AAV4DY46_9GAST</name>
<gene>
    <name evidence="1" type="ORF">PoB_007528100</name>
</gene>
<proteinExistence type="predicted"/>